<evidence type="ECO:0000259" key="2">
    <source>
        <dbReference type="Pfam" id="PF13649"/>
    </source>
</evidence>
<dbReference type="InterPro" id="IPR041698">
    <property type="entry name" value="Methyltransf_25"/>
</dbReference>
<protein>
    <submittedName>
        <fullName evidence="3">Class I SAM-dependent methyltransferase</fullName>
        <ecNumber evidence="3">2.1.-.-</ecNumber>
    </submittedName>
</protein>
<dbReference type="SUPFAM" id="SSF53335">
    <property type="entry name" value="S-adenosyl-L-methionine-dependent methyltransferases"/>
    <property type="match status" value="1"/>
</dbReference>
<dbReference type="EMBL" id="CP159218">
    <property type="protein sequence ID" value="XCG63329.1"/>
    <property type="molecule type" value="Genomic_DNA"/>
</dbReference>
<keyword evidence="3" id="KW-0489">Methyltransferase</keyword>
<dbReference type="RefSeq" id="WP_353648944.1">
    <property type="nucleotide sequence ID" value="NZ_CP159218.1"/>
</dbReference>
<organism evidence="3">
    <name type="scientific">Nakamurella sp. A5-74</name>
    <dbReference type="NCBI Taxonomy" id="3158264"/>
    <lineage>
        <taxon>Bacteria</taxon>
        <taxon>Bacillati</taxon>
        <taxon>Actinomycetota</taxon>
        <taxon>Actinomycetes</taxon>
        <taxon>Nakamurellales</taxon>
        <taxon>Nakamurellaceae</taxon>
        <taxon>Nakamurella</taxon>
    </lineage>
</organism>
<evidence type="ECO:0000256" key="1">
    <source>
        <dbReference type="ARBA" id="ARBA00022679"/>
    </source>
</evidence>
<accession>A0AAU8DMX4</accession>
<name>A0AAU8DMX4_9ACTN</name>
<evidence type="ECO:0000313" key="3">
    <source>
        <dbReference type="EMBL" id="XCG63329.1"/>
    </source>
</evidence>
<keyword evidence="1 3" id="KW-0808">Transferase</keyword>
<dbReference type="EC" id="2.1.-.-" evidence="3"/>
<dbReference type="PANTHER" id="PTHR43861">
    <property type="entry name" value="TRANS-ACONITATE 2-METHYLTRANSFERASE-RELATED"/>
    <property type="match status" value="1"/>
</dbReference>
<feature type="domain" description="Methyltransferase" evidence="2">
    <location>
        <begin position="56"/>
        <end position="145"/>
    </location>
</feature>
<dbReference type="AlphaFoldDB" id="A0AAU8DMX4"/>
<dbReference type="InterPro" id="IPR029063">
    <property type="entry name" value="SAM-dependent_MTases_sf"/>
</dbReference>
<reference evidence="3" key="1">
    <citation type="submission" date="2024-05" db="EMBL/GenBank/DDBJ databases">
        <authorList>
            <person name="Cai S.Y."/>
            <person name="Jin L.M."/>
            <person name="Li H.R."/>
        </authorList>
    </citation>
    <scope>NUCLEOTIDE SEQUENCE</scope>
    <source>
        <strain evidence="3">A5-74</strain>
    </source>
</reference>
<proteinExistence type="predicted"/>
<dbReference type="Pfam" id="PF13649">
    <property type="entry name" value="Methyltransf_25"/>
    <property type="match status" value="1"/>
</dbReference>
<sequence length="217" mass="23205">MDGEGALERTRQDYDTFALAYDAFIRNDVSHARTIGTAMVTALAELVRANGSLSPVLDAGCGPGHWTALLVELGTPAYGMDLSPAMVAIARGRRPDVRFEIGSVLELSDADSSVGGILAHFSLIHLPPPLVDAALAEFARVAEPGAPLLVGVQITDDAHPDGWVRYGHPVSAAYRWNLDALSARLRRSGFAELVRLRMEGSSADKPPAGYLLARHRP</sequence>
<dbReference type="GO" id="GO:0032259">
    <property type="term" value="P:methylation"/>
    <property type="evidence" value="ECO:0007669"/>
    <property type="project" value="UniProtKB-KW"/>
</dbReference>
<dbReference type="Gene3D" id="3.40.50.150">
    <property type="entry name" value="Vaccinia Virus protein VP39"/>
    <property type="match status" value="1"/>
</dbReference>
<gene>
    <name evidence="3" type="ORF">ABLG96_19345</name>
</gene>
<dbReference type="CDD" id="cd02440">
    <property type="entry name" value="AdoMet_MTases"/>
    <property type="match status" value="1"/>
</dbReference>
<dbReference type="GO" id="GO:0008168">
    <property type="term" value="F:methyltransferase activity"/>
    <property type="evidence" value="ECO:0007669"/>
    <property type="project" value="UniProtKB-KW"/>
</dbReference>